<name>A0A6L2K7V8_TANCI</name>
<feature type="compositionally biased region" description="Low complexity" evidence="3">
    <location>
        <begin position="152"/>
        <end position="162"/>
    </location>
</feature>
<dbReference type="EMBL" id="BKCJ010001991">
    <property type="protein sequence ID" value="GEU45483.1"/>
    <property type="molecule type" value="Genomic_DNA"/>
</dbReference>
<feature type="domain" description="CCHC-type" evidence="4">
    <location>
        <begin position="205"/>
        <end position="219"/>
    </location>
</feature>
<dbReference type="Pfam" id="PF00098">
    <property type="entry name" value="zf-CCHC"/>
    <property type="match status" value="1"/>
</dbReference>
<feature type="domain" description="Reverse transcriptase Ty1/copia-type" evidence="5">
    <location>
        <begin position="509"/>
        <end position="596"/>
    </location>
</feature>
<gene>
    <name evidence="7" type="ORF">Tci_017461</name>
</gene>
<dbReference type="InterPro" id="IPR013103">
    <property type="entry name" value="RVT_2"/>
</dbReference>
<dbReference type="PANTHER" id="PTHR42648">
    <property type="entry name" value="TRANSPOSASE, PUTATIVE-RELATED"/>
    <property type="match status" value="1"/>
</dbReference>
<dbReference type="InterPro" id="IPR012337">
    <property type="entry name" value="RNaseH-like_sf"/>
</dbReference>
<dbReference type="InterPro" id="IPR039537">
    <property type="entry name" value="Retrotran_Ty1/copia-like"/>
</dbReference>
<protein>
    <recommendedName>
        <fullName evidence="8">Retrovirus-related Pol polyprotein from transposon TNT 1-94</fullName>
    </recommendedName>
</protein>
<keyword evidence="1" id="KW-0479">Metal-binding</keyword>
<evidence type="ECO:0000313" key="7">
    <source>
        <dbReference type="EMBL" id="GEU45483.1"/>
    </source>
</evidence>
<evidence type="ECO:0000259" key="6">
    <source>
        <dbReference type="Pfam" id="PF13976"/>
    </source>
</evidence>
<dbReference type="GO" id="GO:0008270">
    <property type="term" value="F:zinc ion binding"/>
    <property type="evidence" value="ECO:0007669"/>
    <property type="project" value="InterPro"/>
</dbReference>
<dbReference type="PANTHER" id="PTHR42648:SF18">
    <property type="entry name" value="RETROTRANSPOSON, UNCLASSIFIED-LIKE PROTEIN"/>
    <property type="match status" value="1"/>
</dbReference>
<feature type="domain" description="GAG-pre-integrase" evidence="6">
    <location>
        <begin position="363"/>
        <end position="413"/>
    </location>
</feature>
<comment type="caution">
    <text evidence="7">The sequence shown here is derived from an EMBL/GenBank/DDBJ whole genome shotgun (WGS) entry which is preliminary data.</text>
</comment>
<evidence type="ECO:0000256" key="3">
    <source>
        <dbReference type="SAM" id="MobiDB-lite"/>
    </source>
</evidence>
<feature type="region of interest" description="Disordered" evidence="3">
    <location>
        <begin position="152"/>
        <end position="174"/>
    </location>
</feature>
<evidence type="ECO:0000256" key="2">
    <source>
        <dbReference type="ARBA" id="ARBA00022801"/>
    </source>
</evidence>
<dbReference type="SUPFAM" id="SSF53098">
    <property type="entry name" value="Ribonuclease H-like"/>
    <property type="match status" value="1"/>
</dbReference>
<dbReference type="Gene3D" id="3.30.420.10">
    <property type="entry name" value="Ribonuclease H-like superfamily/Ribonuclease H"/>
    <property type="match status" value="1"/>
</dbReference>
<dbReference type="Pfam" id="PF07727">
    <property type="entry name" value="RVT_2"/>
    <property type="match status" value="1"/>
</dbReference>
<evidence type="ECO:0000259" key="4">
    <source>
        <dbReference type="Pfam" id="PF00098"/>
    </source>
</evidence>
<evidence type="ECO:0008006" key="8">
    <source>
        <dbReference type="Google" id="ProtNLM"/>
    </source>
</evidence>
<reference evidence="7" key="1">
    <citation type="journal article" date="2019" name="Sci. Rep.">
        <title>Draft genome of Tanacetum cinerariifolium, the natural source of mosquito coil.</title>
        <authorList>
            <person name="Yamashiro T."/>
            <person name="Shiraishi A."/>
            <person name="Satake H."/>
            <person name="Nakayama K."/>
        </authorList>
    </citation>
    <scope>NUCLEOTIDE SEQUENCE</scope>
</reference>
<organism evidence="7">
    <name type="scientific">Tanacetum cinerariifolium</name>
    <name type="common">Dalmatian daisy</name>
    <name type="synonym">Chrysanthemum cinerariifolium</name>
    <dbReference type="NCBI Taxonomy" id="118510"/>
    <lineage>
        <taxon>Eukaryota</taxon>
        <taxon>Viridiplantae</taxon>
        <taxon>Streptophyta</taxon>
        <taxon>Embryophyta</taxon>
        <taxon>Tracheophyta</taxon>
        <taxon>Spermatophyta</taxon>
        <taxon>Magnoliopsida</taxon>
        <taxon>eudicotyledons</taxon>
        <taxon>Gunneridae</taxon>
        <taxon>Pentapetalae</taxon>
        <taxon>asterids</taxon>
        <taxon>campanulids</taxon>
        <taxon>Asterales</taxon>
        <taxon>Asteraceae</taxon>
        <taxon>Asteroideae</taxon>
        <taxon>Anthemideae</taxon>
        <taxon>Anthemidinae</taxon>
        <taxon>Tanacetum</taxon>
    </lineage>
</organism>
<evidence type="ECO:0000256" key="1">
    <source>
        <dbReference type="ARBA" id="ARBA00022723"/>
    </source>
</evidence>
<dbReference type="Pfam" id="PF13976">
    <property type="entry name" value="gag_pre-integrs"/>
    <property type="match status" value="1"/>
</dbReference>
<proteinExistence type="predicted"/>
<dbReference type="InterPro" id="IPR025724">
    <property type="entry name" value="GAG-pre-integrase_dom"/>
</dbReference>
<accession>A0A6L2K7V8</accession>
<keyword evidence="2" id="KW-0378">Hydrolase</keyword>
<dbReference type="InterPro" id="IPR036397">
    <property type="entry name" value="RNaseH_sf"/>
</dbReference>
<evidence type="ECO:0000259" key="5">
    <source>
        <dbReference type="Pfam" id="PF07727"/>
    </source>
</evidence>
<dbReference type="InterPro" id="IPR001878">
    <property type="entry name" value="Znf_CCHC"/>
</dbReference>
<dbReference type="AlphaFoldDB" id="A0A6L2K7V8"/>
<dbReference type="GO" id="GO:0003676">
    <property type="term" value="F:nucleic acid binding"/>
    <property type="evidence" value="ECO:0007669"/>
    <property type="project" value="InterPro"/>
</dbReference>
<dbReference type="GO" id="GO:0016787">
    <property type="term" value="F:hydrolase activity"/>
    <property type="evidence" value="ECO:0007669"/>
    <property type="project" value="UniProtKB-KW"/>
</dbReference>
<sequence>MSNTNNNLQTQTSNALHSAIIEASGKDRPPMLSPESTLQIQWTEKVVPVVEGINNDIYSKVDACPNACEMWKAIERMKHEWQRFVKLVKKSQELKTVSYHKLYDIPKQHQIEVNEIRAERLAHDKMLKEKVIDKLMALISLSFKKIYKPTNNNLRTSSNTSRTHQDNNPRINRGTRYDNQKVVNVDGARENIGTQVVQQYGIQFYNCKEYGHVARECQKLKRAKDAAYHKKKMLLCKQEGAGIQMSAEQADWRDETNNEPYDQDLEAHYVYMAHIQEVTHADKSGPVFDTKMLQKLVEIILFIVDFGCSKHMARNLKLLSNFVEKFMGTVKYGNDQITPIIGYEDLKSTCYIRDLKGNDLLTAISSQAWLWHRRLSHLNFDTINLLSKYDIVTGLLKFKFVKDRICSSCELRKAKHFAQEGVEHQTSTARTPKQNDVVKRQNRTLVEAARTMLSVAKVPLYFWAEAIDTTSFTQNRSLTKDHRLEQVIGNPSQSIRTRRQLEKDGEMCARLEAVRLFVTYAAHKSFLVYQLDIKTKFLNGPLKEEVYVKQPDGFVDPHHADKVSRLNKALYELKQAPRAWYDELFNFLVSKGFQKSYQSPCVIFINRAKYAQWILKEHDMTSCDSVGTPMATKPLDTELRGTPVDQTKYRSMVGALMYLTISRLDIVYATCYCSRYQARPTEKHLIAVEKGIVELFFVGTEYQLANMFTKSVPEDRFKYLVKRLGMRCLTSENLEVLEDESA</sequence>